<dbReference type="Proteomes" id="UP000006727">
    <property type="component" value="Chromosome 19"/>
</dbReference>
<evidence type="ECO:0000313" key="2">
    <source>
        <dbReference type="EMBL" id="PNR34508.1"/>
    </source>
</evidence>
<sequence>MKEDMVVSEFMKIVYDLLNDLREINELPSNTVIVHKILKNLPMKYETFVRMLQNEKETPSLASLASRLYMEETKMRLRNEPNEEALGLRIRNVLREKHRQYVGSRSTNFSINTGPRRQFPHQRSVYRPFGERQEINEILYHRCGKPGHIASNCHAQEPTFLNRQQQRVNHVKDQSEELYPTSTEIQNSL</sequence>
<dbReference type="GO" id="GO:0003676">
    <property type="term" value="F:nucleic acid binding"/>
    <property type="evidence" value="ECO:0007669"/>
    <property type="project" value="InterPro"/>
</dbReference>
<evidence type="ECO:0000313" key="4">
    <source>
        <dbReference type="Proteomes" id="UP000006727"/>
    </source>
</evidence>
<proteinExistence type="predicted"/>
<reference evidence="3" key="3">
    <citation type="submission" date="2020-12" db="UniProtKB">
        <authorList>
            <consortium name="EnsemblPlants"/>
        </authorList>
    </citation>
    <scope>IDENTIFICATION</scope>
</reference>
<dbReference type="EnsemblPlants" id="Pp3c19_19290V3.1">
    <property type="protein sequence ID" value="PAC:32939884.CDS.1"/>
    <property type="gene ID" value="Pp3c19_19290"/>
</dbReference>
<dbReference type="SUPFAM" id="SSF57756">
    <property type="entry name" value="Retrovirus zinc finger-like domains"/>
    <property type="match status" value="1"/>
</dbReference>
<evidence type="ECO:0000313" key="3">
    <source>
        <dbReference type="EnsemblPlants" id="PAC:32939884.CDS.1"/>
    </source>
</evidence>
<keyword evidence="4" id="KW-1185">Reference proteome</keyword>
<feature type="compositionally biased region" description="Polar residues" evidence="1">
    <location>
        <begin position="180"/>
        <end position="189"/>
    </location>
</feature>
<dbReference type="InterPro" id="IPR036875">
    <property type="entry name" value="Znf_CCHC_sf"/>
</dbReference>
<gene>
    <name evidence="2" type="ORF">PHYPA_024325</name>
</gene>
<name>A0A2K1IZ03_PHYPA</name>
<dbReference type="Gramene" id="Pp3c19_19290V3.1">
    <property type="protein sequence ID" value="PAC:32939884.CDS.1"/>
    <property type="gene ID" value="Pp3c19_19290"/>
</dbReference>
<dbReference type="PaxDb" id="3218-PP1S170_70V6.1"/>
<evidence type="ECO:0008006" key="5">
    <source>
        <dbReference type="Google" id="ProtNLM"/>
    </source>
</evidence>
<feature type="region of interest" description="Disordered" evidence="1">
    <location>
        <begin position="169"/>
        <end position="189"/>
    </location>
</feature>
<protein>
    <recommendedName>
        <fullName evidence="5">CCHC-type domain-containing protein</fullName>
    </recommendedName>
</protein>
<organism evidence="2">
    <name type="scientific">Physcomitrium patens</name>
    <name type="common">Spreading-leaved earth moss</name>
    <name type="synonym">Physcomitrella patens</name>
    <dbReference type="NCBI Taxonomy" id="3218"/>
    <lineage>
        <taxon>Eukaryota</taxon>
        <taxon>Viridiplantae</taxon>
        <taxon>Streptophyta</taxon>
        <taxon>Embryophyta</taxon>
        <taxon>Bryophyta</taxon>
        <taxon>Bryophytina</taxon>
        <taxon>Bryopsida</taxon>
        <taxon>Funariidae</taxon>
        <taxon>Funariales</taxon>
        <taxon>Funariaceae</taxon>
        <taxon>Physcomitrium</taxon>
    </lineage>
</organism>
<reference evidence="2 4" key="2">
    <citation type="journal article" date="2018" name="Plant J.">
        <title>The Physcomitrella patens chromosome-scale assembly reveals moss genome structure and evolution.</title>
        <authorList>
            <person name="Lang D."/>
            <person name="Ullrich K.K."/>
            <person name="Murat F."/>
            <person name="Fuchs J."/>
            <person name="Jenkins J."/>
            <person name="Haas F.B."/>
            <person name="Piednoel M."/>
            <person name="Gundlach H."/>
            <person name="Van Bel M."/>
            <person name="Meyberg R."/>
            <person name="Vives C."/>
            <person name="Morata J."/>
            <person name="Symeonidi A."/>
            <person name="Hiss M."/>
            <person name="Muchero W."/>
            <person name="Kamisugi Y."/>
            <person name="Saleh O."/>
            <person name="Blanc G."/>
            <person name="Decker E.L."/>
            <person name="van Gessel N."/>
            <person name="Grimwood J."/>
            <person name="Hayes R.D."/>
            <person name="Graham S.W."/>
            <person name="Gunter L.E."/>
            <person name="McDaniel S.F."/>
            <person name="Hoernstein S.N.W."/>
            <person name="Larsson A."/>
            <person name="Li F.W."/>
            <person name="Perroud P.F."/>
            <person name="Phillips J."/>
            <person name="Ranjan P."/>
            <person name="Rokshar D.S."/>
            <person name="Rothfels C.J."/>
            <person name="Schneider L."/>
            <person name="Shu S."/>
            <person name="Stevenson D.W."/>
            <person name="Thummler F."/>
            <person name="Tillich M."/>
            <person name="Villarreal Aguilar J.C."/>
            <person name="Widiez T."/>
            <person name="Wong G.K."/>
            <person name="Wymore A."/>
            <person name="Zhang Y."/>
            <person name="Zimmer A.D."/>
            <person name="Quatrano R.S."/>
            <person name="Mayer K.F.X."/>
            <person name="Goodstein D."/>
            <person name="Casacuberta J.M."/>
            <person name="Vandepoele K."/>
            <person name="Reski R."/>
            <person name="Cuming A.C."/>
            <person name="Tuskan G.A."/>
            <person name="Maumus F."/>
            <person name="Salse J."/>
            <person name="Schmutz J."/>
            <person name="Rensing S.A."/>
        </authorList>
    </citation>
    <scope>NUCLEOTIDE SEQUENCE [LARGE SCALE GENOMIC DNA]</scope>
    <source>
        <strain evidence="3 4">cv. Gransden 2004</strain>
    </source>
</reference>
<evidence type="ECO:0000256" key="1">
    <source>
        <dbReference type="SAM" id="MobiDB-lite"/>
    </source>
</evidence>
<dbReference type="InParanoid" id="A0A2K1IZ03"/>
<accession>A0A2K1IZ03</accession>
<dbReference type="AlphaFoldDB" id="A0A2K1IZ03"/>
<dbReference type="Pfam" id="PF14223">
    <property type="entry name" value="Retrotran_gag_2"/>
    <property type="match status" value="1"/>
</dbReference>
<reference evidence="2 4" key="1">
    <citation type="journal article" date="2008" name="Science">
        <title>The Physcomitrella genome reveals evolutionary insights into the conquest of land by plants.</title>
        <authorList>
            <person name="Rensing S."/>
            <person name="Lang D."/>
            <person name="Zimmer A."/>
            <person name="Terry A."/>
            <person name="Salamov A."/>
            <person name="Shapiro H."/>
            <person name="Nishiyama T."/>
            <person name="Perroud P.-F."/>
            <person name="Lindquist E."/>
            <person name="Kamisugi Y."/>
            <person name="Tanahashi T."/>
            <person name="Sakakibara K."/>
            <person name="Fujita T."/>
            <person name="Oishi K."/>
            <person name="Shin-I T."/>
            <person name="Kuroki Y."/>
            <person name="Toyoda A."/>
            <person name="Suzuki Y."/>
            <person name="Hashimoto A."/>
            <person name="Yamaguchi K."/>
            <person name="Sugano A."/>
            <person name="Kohara Y."/>
            <person name="Fujiyama A."/>
            <person name="Anterola A."/>
            <person name="Aoki S."/>
            <person name="Ashton N."/>
            <person name="Barbazuk W.B."/>
            <person name="Barker E."/>
            <person name="Bennetzen J."/>
            <person name="Bezanilla M."/>
            <person name="Blankenship R."/>
            <person name="Cho S.H."/>
            <person name="Dutcher S."/>
            <person name="Estelle M."/>
            <person name="Fawcett J.A."/>
            <person name="Gundlach H."/>
            <person name="Hanada K."/>
            <person name="Heyl A."/>
            <person name="Hicks K.A."/>
            <person name="Hugh J."/>
            <person name="Lohr M."/>
            <person name="Mayer K."/>
            <person name="Melkozernov A."/>
            <person name="Murata T."/>
            <person name="Nelson D."/>
            <person name="Pils B."/>
            <person name="Prigge M."/>
            <person name="Reiss B."/>
            <person name="Renner T."/>
            <person name="Rombauts S."/>
            <person name="Rushton P."/>
            <person name="Sanderfoot A."/>
            <person name="Schween G."/>
            <person name="Shiu S.-H."/>
            <person name="Stueber K."/>
            <person name="Theodoulou F.L."/>
            <person name="Tu H."/>
            <person name="Van de Peer Y."/>
            <person name="Verrier P.J."/>
            <person name="Waters E."/>
            <person name="Wood A."/>
            <person name="Yang L."/>
            <person name="Cove D."/>
            <person name="Cuming A."/>
            <person name="Hasebe M."/>
            <person name="Lucas S."/>
            <person name="Mishler D.B."/>
            <person name="Reski R."/>
            <person name="Grigoriev I."/>
            <person name="Quatrano R.S."/>
            <person name="Boore J.L."/>
        </authorList>
    </citation>
    <scope>NUCLEOTIDE SEQUENCE [LARGE SCALE GENOMIC DNA]</scope>
    <source>
        <strain evidence="3 4">cv. Gransden 2004</strain>
    </source>
</reference>
<dbReference type="GO" id="GO:0008270">
    <property type="term" value="F:zinc ion binding"/>
    <property type="evidence" value="ECO:0007669"/>
    <property type="project" value="InterPro"/>
</dbReference>
<dbReference type="EMBL" id="ABEU02000019">
    <property type="protein sequence ID" value="PNR34508.1"/>
    <property type="molecule type" value="Genomic_DNA"/>
</dbReference>